<dbReference type="GO" id="GO:0005524">
    <property type="term" value="F:ATP binding"/>
    <property type="evidence" value="ECO:0007669"/>
    <property type="project" value="InterPro"/>
</dbReference>
<dbReference type="InterPro" id="IPR003439">
    <property type="entry name" value="ABC_transporter-like_ATP-bd"/>
</dbReference>
<evidence type="ECO:0000256" key="4">
    <source>
        <dbReference type="ARBA" id="ARBA00022448"/>
    </source>
</evidence>
<feature type="region of interest" description="Disordered" evidence="10">
    <location>
        <begin position="777"/>
        <end position="926"/>
    </location>
</feature>
<dbReference type="GO" id="GO:0140359">
    <property type="term" value="F:ABC-type transporter activity"/>
    <property type="evidence" value="ECO:0007669"/>
    <property type="project" value="InterPro"/>
</dbReference>
<dbReference type="SMART" id="SM01196">
    <property type="entry name" value="FERM_C"/>
    <property type="match status" value="1"/>
</dbReference>
<feature type="compositionally biased region" description="Polar residues" evidence="10">
    <location>
        <begin position="1328"/>
        <end position="1343"/>
    </location>
</feature>
<dbReference type="InterPro" id="IPR019747">
    <property type="entry name" value="FERM_CS"/>
</dbReference>
<evidence type="ECO:0000256" key="11">
    <source>
        <dbReference type="SAM" id="Phobius"/>
    </source>
</evidence>
<protein>
    <submittedName>
        <fullName evidence="12">Band 4.1-like protein 5</fullName>
    </submittedName>
</protein>
<dbReference type="PRINTS" id="PR00935">
    <property type="entry name" value="BAND41"/>
</dbReference>
<keyword evidence="5" id="KW-0963">Cytoplasm</keyword>
<dbReference type="CDD" id="cd13186">
    <property type="entry name" value="FERM_C_NBL4_NBL5"/>
    <property type="match status" value="1"/>
</dbReference>
<dbReference type="InterPro" id="IPR014847">
    <property type="entry name" value="FA"/>
</dbReference>
<dbReference type="GO" id="GO:0016887">
    <property type="term" value="F:ATP hydrolysis activity"/>
    <property type="evidence" value="ECO:0007669"/>
    <property type="project" value="InterPro"/>
</dbReference>
<dbReference type="SUPFAM" id="SSF52540">
    <property type="entry name" value="P-loop containing nucleoside triphosphate hydrolases"/>
    <property type="match status" value="1"/>
</dbReference>
<dbReference type="Pfam" id="PF19055">
    <property type="entry name" value="ABC2_membrane_7"/>
    <property type="match status" value="1"/>
</dbReference>
<dbReference type="Gene3D" id="3.10.20.90">
    <property type="entry name" value="Phosphatidylinositol 3-kinase Catalytic Subunit, Chain A, domain 1"/>
    <property type="match status" value="1"/>
</dbReference>
<feature type="compositionally biased region" description="Basic and acidic residues" evidence="10">
    <location>
        <begin position="806"/>
        <end position="836"/>
    </location>
</feature>
<dbReference type="Pfam" id="PF09380">
    <property type="entry name" value="FERM_C"/>
    <property type="match status" value="1"/>
</dbReference>
<dbReference type="SMART" id="SM00295">
    <property type="entry name" value="B41"/>
    <property type="match status" value="1"/>
</dbReference>
<dbReference type="GO" id="GO:0031032">
    <property type="term" value="P:actomyosin structure organization"/>
    <property type="evidence" value="ECO:0007669"/>
    <property type="project" value="TreeGrafter"/>
</dbReference>
<dbReference type="InParanoid" id="K1RIZ9"/>
<dbReference type="SUPFAM" id="SSF50729">
    <property type="entry name" value="PH domain-like"/>
    <property type="match status" value="1"/>
</dbReference>
<proteinExistence type="predicted"/>
<dbReference type="GO" id="GO:0005737">
    <property type="term" value="C:cytoplasm"/>
    <property type="evidence" value="ECO:0007669"/>
    <property type="project" value="UniProtKB-SubCell"/>
</dbReference>
<dbReference type="GO" id="GO:0005856">
    <property type="term" value="C:cytoskeleton"/>
    <property type="evidence" value="ECO:0007669"/>
    <property type="project" value="TreeGrafter"/>
</dbReference>
<dbReference type="InterPro" id="IPR019749">
    <property type="entry name" value="Band_41_domain"/>
</dbReference>
<dbReference type="Gene3D" id="2.30.29.30">
    <property type="entry name" value="Pleckstrin-homology domain (PH domain)/Phosphotyrosine-binding domain (PTB)"/>
    <property type="match status" value="1"/>
</dbReference>
<feature type="transmembrane region" description="Helical" evidence="11">
    <location>
        <begin position="225"/>
        <end position="244"/>
    </location>
</feature>
<evidence type="ECO:0000256" key="5">
    <source>
        <dbReference type="ARBA" id="ARBA00022490"/>
    </source>
</evidence>
<keyword evidence="8 11" id="KW-1133">Transmembrane helix</keyword>
<dbReference type="InterPro" id="IPR043926">
    <property type="entry name" value="ABCG_dom"/>
</dbReference>
<dbReference type="Pfam" id="PF08736">
    <property type="entry name" value="FA"/>
    <property type="match status" value="1"/>
</dbReference>
<dbReference type="SUPFAM" id="SSF47031">
    <property type="entry name" value="Second domain of FERM"/>
    <property type="match status" value="1"/>
</dbReference>
<feature type="compositionally biased region" description="Low complexity" evidence="10">
    <location>
        <begin position="1315"/>
        <end position="1325"/>
    </location>
</feature>
<feature type="transmembrane region" description="Helical" evidence="11">
    <location>
        <begin position="329"/>
        <end position="351"/>
    </location>
</feature>
<dbReference type="PANTHER" id="PTHR23280">
    <property type="entry name" value="4.1 G PROTEIN"/>
    <property type="match status" value="1"/>
</dbReference>
<dbReference type="InterPro" id="IPR011993">
    <property type="entry name" value="PH-like_dom_sf"/>
</dbReference>
<dbReference type="PROSITE" id="PS00660">
    <property type="entry name" value="FERM_1"/>
    <property type="match status" value="1"/>
</dbReference>
<dbReference type="Gene3D" id="1.20.80.10">
    <property type="match status" value="1"/>
</dbReference>
<dbReference type="InterPro" id="IPR019748">
    <property type="entry name" value="FERM_central"/>
</dbReference>
<dbReference type="Pfam" id="PF01061">
    <property type="entry name" value="ABC2_membrane"/>
    <property type="match status" value="1"/>
</dbReference>
<dbReference type="GO" id="GO:0005886">
    <property type="term" value="C:plasma membrane"/>
    <property type="evidence" value="ECO:0007669"/>
    <property type="project" value="UniProtKB-ARBA"/>
</dbReference>
<dbReference type="FunFam" id="1.20.80.10:FF:000003">
    <property type="entry name" value="Tyrosine-protein phosphatase non-receptor type 4"/>
    <property type="match status" value="1"/>
</dbReference>
<feature type="transmembrane region" description="Helical" evidence="11">
    <location>
        <begin position="264"/>
        <end position="289"/>
    </location>
</feature>
<reference evidence="12" key="1">
    <citation type="journal article" date="2012" name="Nature">
        <title>The oyster genome reveals stress adaptation and complexity of shell formation.</title>
        <authorList>
            <person name="Zhang G."/>
            <person name="Fang X."/>
            <person name="Guo X."/>
            <person name="Li L."/>
            <person name="Luo R."/>
            <person name="Xu F."/>
            <person name="Yang P."/>
            <person name="Zhang L."/>
            <person name="Wang X."/>
            <person name="Qi H."/>
            <person name="Xiong Z."/>
            <person name="Que H."/>
            <person name="Xie Y."/>
            <person name="Holland P.W."/>
            <person name="Paps J."/>
            <person name="Zhu Y."/>
            <person name="Wu F."/>
            <person name="Chen Y."/>
            <person name="Wang J."/>
            <person name="Peng C."/>
            <person name="Meng J."/>
            <person name="Yang L."/>
            <person name="Liu J."/>
            <person name="Wen B."/>
            <person name="Zhang N."/>
            <person name="Huang Z."/>
            <person name="Zhu Q."/>
            <person name="Feng Y."/>
            <person name="Mount A."/>
            <person name="Hedgecock D."/>
            <person name="Xu Z."/>
            <person name="Liu Y."/>
            <person name="Domazet-Loso T."/>
            <person name="Du Y."/>
            <person name="Sun X."/>
            <person name="Zhang S."/>
            <person name="Liu B."/>
            <person name="Cheng P."/>
            <person name="Jiang X."/>
            <person name="Li J."/>
            <person name="Fan D."/>
            <person name="Wang W."/>
            <person name="Fu W."/>
            <person name="Wang T."/>
            <person name="Wang B."/>
            <person name="Zhang J."/>
            <person name="Peng Z."/>
            <person name="Li Y."/>
            <person name="Li N."/>
            <person name="Wang J."/>
            <person name="Chen M."/>
            <person name="He Y."/>
            <person name="Tan F."/>
            <person name="Song X."/>
            <person name="Zheng Q."/>
            <person name="Huang R."/>
            <person name="Yang H."/>
            <person name="Du X."/>
            <person name="Chen L."/>
            <person name="Yang M."/>
            <person name="Gaffney P.M."/>
            <person name="Wang S."/>
            <person name="Luo L."/>
            <person name="She Z."/>
            <person name="Ming Y."/>
            <person name="Huang W."/>
            <person name="Zhang S."/>
            <person name="Huang B."/>
            <person name="Zhang Y."/>
            <person name="Qu T."/>
            <person name="Ni P."/>
            <person name="Miao G."/>
            <person name="Wang J."/>
            <person name="Wang Q."/>
            <person name="Steinberg C.E."/>
            <person name="Wang H."/>
            <person name="Li N."/>
            <person name="Qian L."/>
            <person name="Zhang G."/>
            <person name="Li Y."/>
            <person name="Yang H."/>
            <person name="Liu X."/>
            <person name="Wang J."/>
            <person name="Yin Y."/>
            <person name="Wang J."/>
        </authorList>
    </citation>
    <scope>NUCLEOTIDE SEQUENCE [LARGE SCALE GENOMIC DNA]</scope>
    <source>
        <strain evidence="12">05x7-T-G4-1.051#20</strain>
    </source>
</reference>
<feature type="compositionally biased region" description="Low complexity" evidence="10">
    <location>
        <begin position="863"/>
        <end position="879"/>
    </location>
</feature>
<keyword evidence="6 11" id="KW-0812">Transmembrane</keyword>
<dbReference type="Pfam" id="PF00373">
    <property type="entry name" value="FERM_M"/>
    <property type="match status" value="1"/>
</dbReference>
<dbReference type="SUPFAM" id="SSF54236">
    <property type="entry name" value="Ubiquitin-like"/>
    <property type="match status" value="1"/>
</dbReference>
<gene>
    <name evidence="12" type="ORF">CGI_10008780</name>
</gene>
<keyword evidence="7" id="KW-0965">Cell junction</keyword>
<dbReference type="InterPro" id="IPR018979">
    <property type="entry name" value="FERM_N"/>
</dbReference>
<evidence type="ECO:0000256" key="6">
    <source>
        <dbReference type="ARBA" id="ARBA00022692"/>
    </source>
</evidence>
<keyword evidence="4" id="KW-0813">Transport</keyword>
<feature type="compositionally biased region" description="Low complexity" evidence="10">
    <location>
        <begin position="1283"/>
        <end position="1299"/>
    </location>
</feature>
<dbReference type="SMART" id="SM01195">
    <property type="entry name" value="FA"/>
    <property type="match status" value="1"/>
</dbReference>
<dbReference type="HOGENOM" id="CLU_252104_0_0_1"/>
<accession>K1RIZ9</accession>
<feature type="compositionally biased region" description="Basic and acidic residues" evidence="10">
    <location>
        <begin position="881"/>
        <end position="896"/>
    </location>
</feature>
<comment type="subcellular location">
    <subcellularLocation>
        <location evidence="2">Cell junction</location>
    </subcellularLocation>
    <subcellularLocation>
        <location evidence="3">Cytoplasm</location>
    </subcellularLocation>
    <subcellularLocation>
        <location evidence="1">Membrane</location>
        <topology evidence="1">Multi-pass membrane protein</topology>
    </subcellularLocation>
</comment>
<feature type="compositionally biased region" description="Basic and acidic residues" evidence="10">
    <location>
        <begin position="1255"/>
        <end position="1273"/>
    </location>
</feature>
<dbReference type="InterPro" id="IPR000299">
    <property type="entry name" value="FERM_domain"/>
</dbReference>
<dbReference type="InterPro" id="IPR035963">
    <property type="entry name" value="FERM_2"/>
</dbReference>
<evidence type="ECO:0000256" key="7">
    <source>
        <dbReference type="ARBA" id="ARBA00022949"/>
    </source>
</evidence>
<evidence type="ECO:0000256" key="1">
    <source>
        <dbReference type="ARBA" id="ARBA00004141"/>
    </source>
</evidence>
<organism evidence="12">
    <name type="scientific">Magallana gigas</name>
    <name type="common">Pacific oyster</name>
    <name type="synonym">Crassostrea gigas</name>
    <dbReference type="NCBI Taxonomy" id="29159"/>
    <lineage>
        <taxon>Eukaryota</taxon>
        <taxon>Metazoa</taxon>
        <taxon>Spiralia</taxon>
        <taxon>Lophotrochozoa</taxon>
        <taxon>Mollusca</taxon>
        <taxon>Bivalvia</taxon>
        <taxon>Autobranchia</taxon>
        <taxon>Pteriomorphia</taxon>
        <taxon>Ostreida</taxon>
        <taxon>Ostreoidea</taxon>
        <taxon>Ostreidae</taxon>
        <taxon>Magallana</taxon>
    </lineage>
</organism>
<dbReference type="Gene3D" id="3.40.50.300">
    <property type="entry name" value="P-loop containing nucleotide triphosphate hydrolases"/>
    <property type="match status" value="1"/>
</dbReference>
<evidence type="ECO:0000256" key="9">
    <source>
        <dbReference type="ARBA" id="ARBA00023136"/>
    </source>
</evidence>
<dbReference type="FunFam" id="2.30.29.30:FF:000002">
    <property type="entry name" value="Band 4.1-like protein 5 isoform 1"/>
    <property type="match status" value="1"/>
</dbReference>
<evidence type="ECO:0000256" key="3">
    <source>
        <dbReference type="ARBA" id="ARBA00004496"/>
    </source>
</evidence>
<dbReference type="PANTHER" id="PTHR23280:SF25">
    <property type="entry name" value="MOESIN_EZRIN_RADIXIN HOMOLOG 1"/>
    <property type="match status" value="1"/>
</dbReference>
<feature type="compositionally biased region" description="Polar residues" evidence="10">
    <location>
        <begin position="1097"/>
        <end position="1118"/>
    </location>
</feature>
<sequence>MNDVSAYLQQEDLFLGTMTVREHLLFKASLQMNIDSRTRERKVDQVMTELGLSKCADSVIDRPYSNQRISGGERKRLSFASELLMNPPLMFCDEPTSGLDSFMASSVIQCLKMLVHKGHTVLCTIHQPSSEVFSLFDEIYLLAEGNCVFTGYTMYALDFFKSQGYPCPINYNPADHFILTLAMVPGQEQACRKKIKLFAVILGLFYLKTDNHYTQDDVMNINGCIFFAIVSLSLDSIFPILNVFPSEVPIFVREYGSKLYRVDIYYLSKIIVEIPIHVINPAIFMTILYWMSGLVYDNVEFWTAIGIAVLVANAAAGFGYVISAGAPSITAALALAPLLLMPFMMNGGFFLNNSSLFQCEDYKHVKASDNNGGCNGNSTCLSNGNLVIESLGYSKVHMWLTSFSCVNLCVALLKNLVILPFTFLQNHLIFCKEIHHIVVTNMIQSRRRTGRGVKSDQTDHGHPLKKKNAVQCTVMLLDGTDFSTELHKKAEGHELYEQVFYHLDLVEKDYFGLQYTDHYNVPHWLDPTKKIRKQLKIGPPYSFRFRVKFYSSEPNNLHEELTRYQFFLQVKQDIFSGRLECPQDVLVDLAAEALQSELGDYDPEVHTPGFISEFRFIPEQTEELELAIFEAFKTKTKETPAQAELNFLMKVKFLEMYGVDMHIVMGRDQQEYRLGLTPTGILVFEGEQKIGLFFWPKMTKLDFHGKKLKLVVVEDDDHGQEQEHTFVFRLQSEKAAKHLWKCAIEHHAFFRLKGPVKGPNARQNFFRMGSRFRYSGRTEYQTSSVSRARRSVRFERRGSQRYSRRPTFEKREREEAMRRETERRKRREEEKERQRVQVEASKAQPKSPTTPEATPVTPPPRSPRVSGAGSPSASGGASAMDRIDALIKTDGEKKVEPPTSPKAGGSTKAWAPLPPPPPEPEVSLREASEIAQAKLKGLDESAAKHNTVPPRPKPDINSFKNNQVKFAGGATTIPPDQMKCNIFKAKIEEELKKAPVVVNDVNIRDESFHESDSRSTDTGSDAENSGEEQEKDPIKEEKAQLTVDLPPVDIVDAPHRSEQTAPPSQLDNEVFDSGTAPPRLKSPSLSSEGSSCASPVENEQTSPISQPTEDLSHPQSLPKSPPATASKIPRFNTAAPANRIPPPKVIPRMTPNADSIPDADDEVTEKSNDEVQENFSNTGTAERPKPAPRPKSKIPNPFHSTRDETKVARSTNPFLRSPDGETGSLNSHSFGKQRATEPEIHSRTASPPPLPNKVDNVEKEAVDKNSKNQDPHSKLSNTEVAKPSSIPRPGSSIPTPSSRKPTTQSASVLQGGGSSIPSPTSSALPVLKSTSALPVSSGATTGSGIPLPSKKDHHQHHHATTSSVDTNTGGSKGSKTKSSSTSLPIPKVNSRGTPRNKSDSSHSRSALNGSDELSPWIVTAPEKPPKVEKKISIITDI</sequence>
<dbReference type="InterPro" id="IPR018980">
    <property type="entry name" value="FERM_PH-like_C"/>
</dbReference>
<evidence type="ECO:0000256" key="10">
    <source>
        <dbReference type="SAM" id="MobiDB-lite"/>
    </source>
</evidence>
<dbReference type="CDD" id="cd17108">
    <property type="entry name" value="FERM_F1_EPB41L5_like"/>
    <property type="match status" value="1"/>
</dbReference>
<evidence type="ECO:0000256" key="2">
    <source>
        <dbReference type="ARBA" id="ARBA00004282"/>
    </source>
</evidence>
<dbReference type="Pfam" id="PF09379">
    <property type="entry name" value="FERM_N"/>
    <property type="match status" value="1"/>
</dbReference>
<dbReference type="InterPro" id="IPR013525">
    <property type="entry name" value="ABC2_TM"/>
</dbReference>
<evidence type="ECO:0000313" key="12">
    <source>
        <dbReference type="EMBL" id="EKC41555.1"/>
    </source>
</evidence>
<dbReference type="EMBL" id="JH815751">
    <property type="protein sequence ID" value="EKC41555.1"/>
    <property type="molecule type" value="Genomic_DNA"/>
</dbReference>
<feature type="transmembrane region" description="Helical" evidence="11">
    <location>
        <begin position="301"/>
        <end position="322"/>
    </location>
</feature>
<dbReference type="CDD" id="cd14473">
    <property type="entry name" value="FERM_B-lobe"/>
    <property type="match status" value="1"/>
</dbReference>
<dbReference type="Pfam" id="PF00005">
    <property type="entry name" value="ABC_tran"/>
    <property type="match status" value="1"/>
</dbReference>
<feature type="region of interest" description="Disordered" evidence="10">
    <location>
        <begin position="994"/>
        <end position="1425"/>
    </location>
</feature>
<keyword evidence="9 11" id="KW-0472">Membrane</keyword>
<dbReference type="InterPro" id="IPR029071">
    <property type="entry name" value="Ubiquitin-like_domsf"/>
</dbReference>
<dbReference type="FunFam" id="3.10.20.90:FF:000024">
    <property type="entry name" value="Erythrocyte membrane protein band 4.1-like 5"/>
    <property type="match status" value="1"/>
</dbReference>
<dbReference type="InterPro" id="IPR014352">
    <property type="entry name" value="FERM/acyl-CoA-bd_prot_sf"/>
</dbReference>
<name>K1RIZ9_MAGGI</name>
<dbReference type="InterPro" id="IPR027417">
    <property type="entry name" value="P-loop_NTPase"/>
</dbReference>
<feature type="region of interest" description="Disordered" evidence="10">
    <location>
        <begin position="938"/>
        <end position="961"/>
    </location>
</feature>
<feature type="compositionally biased region" description="Basic and acidic residues" evidence="10">
    <location>
        <begin position="1002"/>
        <end position="1015"/>
    </location>
</feature>
<feature type="compositionally biased region" description="Low complexity" evidence="10">
    <location>
        <begin position="1082"/>
        <end position="1094"/>
    </location>
</feature>
<dbReference type="PROSITE" id="PS50057">
    <property type="entry name" value="FERM_3"/>
    <property type="match status" value="1"/>
</dbReference>
<dbReference type="GO" id="GO:0070161">
    <property type="term" value="C:anchoring junction"/>
    <property type="evidence" value="ECO:0007669"/>
    <property type="project" value="UniProtKB-SubCell"/>
</dbReference>
<evidence type="ECO:0000256" key="8">
    <source>
        <dbReference type="ARBA" id="ARBA00022989"/>
    </source>
</evidence>